<evidence type="ECO:0000313" key="2">
    <source>
        <dbReference type="Proteomes" id="UP000761380"/>
    </source>
</evidence>
<gene>
    <name evidence="1" type="ORF">E7201_08895</name>
</gene>
<protein>
    <submittedName>
        <fullName evidence="1">DUF4160 domain-containing protein</fullName>
    </submittedName>
</protein>
<name>A0A927ZT74_SELRU</name>
<organism evidence="1 2">
    <name type="scientific">Selenomonas ruminantium</name>
    <dbReference type="NCBI Taxonomy" id="971"/>
    <lineage>
        <taxon>Bacteria</taxon>
        <taxon>Bacillati</taxon>
        <taxon>Bacillota</taxon>
        <taxon>Negativicutes</taxon>
        <taxon>Selenomonadales</taxon>
        <taxon>Selenomonadaceae</taxon>
        <taxon>Selenomonas</taxon>
    </lineage>
</organism>
<sequence>MPEITRFYGIIIKMFFKPKEHEPSHIHALYGEYVGEFNIRTFEMIEGDLPPKAQELVTEWLQKYHNELQEMWETQLIRKLPPLK</sequence>
<dbReference type="RefSeq" id="WP_173443846.1">
    <property type="nucleotide sequence ID" value="NZ_CACZIV010000034.1"/>
</dbReference>
<dbReference type="InterPro" id="IPR025427">
    <property type="entry name" value="DUF4160"/>
</dbReference>
<accession>A0A927ZT74</accession>
<dbReference type="Proteomes" id="UP000761380">
    <property type="component" value="Unassembled WGS sequence"/>
</dbReference>
<reference evidence="1" key="1">
    <citation type="submission" date="2019-04" db="EMBL/GenBank/DDBJ databases">
        <title>Evolution of Biomass-Degrading Anaerobic Consortia Revealed by Metagenomics.</title>
        <authorList>
            <person name="Peng X."/>
        </authorList>
    </citation>
    <scope>NUCLEOTIDE SEQUENCE</scope>
    <source>
        <strain evidence="1">SIG240</strain>
    </source>
</reference>
<dbReference type="Pfam" id="PF13711">
    <property type="entry name" value="DUF4160"/>
    <property type="match status" value="1"/>
</dbReference>
<evidence type="ECO:0000313" key="1">
    <source>
        <dbReference type="EMBL" id="MBE6093263.1"/>
    </source>
</evidence>
<comment type="caution">
    <text evidence="1">The sequence shown here is derived from an EMBL/GenBank/DDBJ whole genome shotgun (WGS) entry which is preliminary data.</text>
</comment>
<proteinExistence type="predicted"/>
<dbReference type="EMBL" id="SVBY01000067">
    <property type="protein sequence ID" value="MBE6093263.1"/>
    <property type="molecule type" value="Genomic_DNA"/>
</dbReference>
<dbReference type="AlphaFoldDB" id="A0A927ZT74"/>